<dbReference type="AlphaFoldDB" id="A0A2U2B430"/>
<evidence type="ECO:0000256" key="2">
    <source>
        <dbReference type="ARBA" id="ARBA00023012"/>
    </source>
</evidence>
<organism evidence="5 6">
    <name type="scientific">Marinilabilia rubra</name>
    <dbReference type="NCBI Taxonomy" id="2162893"/>
    <lineage>
        <taxon>Bacteria</taxon>
        <taxon>Pseudomonadati</taxon>
        <taxon>Bacteroidota</taxon>
        <taxon>Bacteroidia</taxon>
        <taxon>Marinilabiliales</taxon>
        <taxon>Marinilabiliaceae</taxon>
        <taxon>Marinilabilia</taxon>
    </lineage>
</organism>
<dbReference type="Pfam" id="PF00072">
    <property type="entry name" value="Response_reg"/>
    <property type="match status" value="1"/>
</dbReference>
<gene>
    <name evidence="5" type="ORF">DDZ16_18700</name>
</gene>
<dbReference type="OrthoDB" id="9796457at2"/>
<sequence>MSEAIKEKFDGQSSGKKILLAEDDPQSLAYLSIVLESEGYSVIIARNGNDAVKISKENPDLALILMDIKMPKKSGLDATREIRAFNPEIPIIAQTAFALAGDKENILVAGCNDYISKPFNRADIVCIVKKYIEQA</sequence>
<keyword evidence="6" id="KW-1185">Reference proteome</keyword>
<keyword evidence="2" id="KW-0902">Two-component regulatory system</keyword>
<evidence type="ECO:0000259" key="4">
    <source>
        <dbReference type="PROSITE" id="PS50110"/>
    </source>
</evidence>
<dbReference type="InterPro" id="IPR011006">
    <property type="entry name" value="CheY-like_superfamily"/>
</dbReference>
<dbReference type="GO" id="GO:0000160">
    <property type="term" value="P:phosphorelay signal transduction system"/>
    <property type="evidence" value="ECO:0007669"/>
    <property type="project" value="UniProtKB-KW"/>
</dbReference>
<reference evidence="5 6" key="1">
    <citation type="submission" date="2018-05" db="EMBL/GenBank/DDBJ databases">
        <title>Marinilabilia rubrum sp. nov., isolated from saltern sediment.</title>
        <authorList>
            <person name="Zhang R."/>
        </authorList>
    </citation>
    <scope>NUCLEOTIDE SEQUENCE [LARGE SCALE GENOMIC DNA]</scope>
    <source>
        <strain evidence="5 6">WTE16</strain>
    </source>
</reference>
<accession>A0A2U2B430</accession>
<dbReference type="PANTHER" id="PTHR45339">
    <property type="entry name" value="HYBRID SIGNAL TRANSDUCTION HISTIDINE KINASE J"/>
    <property type="match status" value="1"/>
</dbReference>
<dbReference type="Proteomes" id="UP000244956">
    <property type="component" value="Unassembled WGS sequence"/>
</dbReference>
<keyword evidence="1 3" id="KW-0597">Phosphoprotein</keyword>
<proteinExistence type="predicted"/>
<dbReference type="PROSITE" id="PS50110">
    <property type="entry name" value="RESPONSE_REGULATORY"/>
    <property type="match status" value="1"/>
</dbReference>
<dbReference type="SMART" id="SM00448">
    <property type="entry name" value="REC"/>
    <property type="match status" value="1"/>
</dbReference>
<protein>
    <recommendedName>
        <fullName evidence="4">Response regulatory domain-containing protein</fullName>
    </recommendedName>
</protein>
<dbReference type="RefSeq" id="WP_109266004.1">
    <property type="nucleotide sequence ID" value="NZ_QEWP01000024.1"/>
</dbReference>
<feature type="modified residue" description="4-aspartylphosphate" evidence="3">
    <location>
        <position position="67"/>
    </location>
</feature>
<dbReference type="InterPro" id="IPR001789">
    <property type="entry name" value="Sig_transdc_resp-reg_receiver"/>
</dbReference>
<dbReference type="SUPFAM" id="SSF52172">
    <property type="entry name" value="CheY-like"/>
    <property type="match status" value="1"/>
</dbReference>
<evidence type="ECO:0000313" key="5">
    <source>
        <dbReference type="EMBL" id="PWD97820.1"/>
    </source>
</evidence>
<dbReference type="Gene3D" id="3.40.50.2300">
    <property type="match status" value="1"/>
</dbReference>
<feature type="domain" description="Response regulatory" evidence="4">
    <location>
        <begin position="17"/>
        <end position="132"/>
    </location>
</feature>
<dbReference type="EMBL" id="QEWP01000024">
    <property type="protein sequence ID" value="PWD97820.1"/>
    <property type="molecule type" value="Genomic_DNA"/>
</dbReference>
<evidence type="ECO:0000256" key="3">
    <source>
        <dbReference type="PROSITE-ProRule" id="PRU00169"/>
    </source>
</evidence>
<dbReference type="PANTHER" id="PTHR45339:SF1">
    <property type="entry name" value="HYBRID SIGNAL TRANSDUCTION HISTIDINE KINASE J"/>
    <property type="match status" value="1"/>
</dbReference>
<comment type="caution">
    <text evidence="5">The sequence shown here is derived from an EMBL/GenBank/DDBJ whole genome shotgun (WGS) entry which is preliminary data.</text>
</comment>
<name>A0A2U2B430_9BACT</name>
<evidence type="ECO:0000313" key="6">
    <source>
        <dbReference type="Proteomes" id="UP000244956"/>
    </source>
</evidence>
<evidence type="ECO:0000256" key="1">
    <source>
        <dbReference type="ARBA" id="ARBA00022553"/>
    </source>
</evidence>